<gene>
    <name evidence="2" type="ORF">ALO70_101447</name>
    <name evidence="4" type="ORF">ALQ39_101706</name>
    <name evidence="3" type="ORF">ALQ86_101522</name>
</gene>
<organism evidence="2 5">
    <name type="scientific">Pseudomonas amygdali pv. eriobotryae</name>
    <dbReference type="NCBI Taxonomy" id="129137"/>
    <lineage>
        <taxon>Bacteria</taxon>
        <taxon>Pseudomonadati</taxon>
        <taxon>Pseudomonadota</taxon>
        <taxon>Gammaproteobacteria</taxon>
        <taxon>Pseudomonadales</taxon>
        <taxon>Pseudomonadaceae</taxon>
        <taxon>Pseudomonas</taxon>
        <taxon>Pseudomonas amygdali</taxon>
    </lineage>
</organism>
<feature type="compositionally biased region" description="Polar residues" evidence="1">
    <location>
        <begin position="1"/>
        <end position="15"/>
    </location>
</feature>
<reference evidence="2 5" key="1">
    <citation type="submission" date="2015-09" db="EMBL/GenBank/DDBJ databases">
        <title>Genome announcement of multiple Pseudomonas syringae strains.</title>
        <authorList>
            <person name="Thakur S."/>
            <person name="Wang P.W."/>
            <person name="Gong Y."/>
            <person name="Weir B.S."/>
            <person name="Guttman D.S."/>
        </authorList>
    </citation>
    <scope>NUCLEOTIDE SEQUENCE [LARGE SCALE GENOMIC DNA]</scope>
    <source>
        <strain evidence="2 5">ICMP4455</strain>
    </source>
</reference>
<proteinExistence type="predicted"/>
<dbReference type="Proteomes" id="UP000050490">
    <property type="component" value="Unassembled WGS sequence"/>
</dbReference>
<feature type="region of interest" description="Disordered" evidence="1">
    <location>
        <begin position="1"/>
        <end position="22"/>
    </location>
</feature>
<name>A0A0N8RFI1_PSEA0</name>
<reference evidence="6 7" key="2">
    <citation type="submission" date="2018-08" db="EMBL/GenBank/DDBJ databases">
        <title>Recombination of ecologically and evolutionarily significant loci maintains genetic cohesion in the Pseudomonas syringae species complex.</title>
        <authorList>
            <person name="Dillon M."/>
            <person name="Thakur S."/>
            <person name="Almeida R.N.D."/>
            <person name="Weir B.S."/>
            <person name="Guttman D.S."/>
        </authorList>
    </citation>
    <scope>NUCLEOTIDE SEQUENCE [LARGE SCALE GENOMIC DNA]</scope>
    <source>
        <strain evidence="4 7">ICMP 4316</strain>
        <strain evidence="3 6">ICMP 8636</strain>
    </source>
</reference>
<evidence type="ECO:0000313" key="3">
    <source>
        <dbReference type="EMBL" id="RML98436.1"/>
    </source>
</evidence>
<dbReference type="Proteomes" id="UP000275613">
    <property type="component" value="Unassembled WGS sequence"/>
</dbReference>
<comment type="caution">
    <text evidence="2">The sequence shown here is derived from an EMBL/GenBank/DDBJ whole genome shotgun (WGS) entry which is preliminary data.</text>
</comment>
<dbReference type="EMBL" id="RBOA01000317">
    <property type="protein sequence ID" value="RML98436.1"/>
    <property type="molecule type" value="Genomic_DNA"/>
</dbReference>
<evidence type="ECO:0000313" key="2">
    <source>
        <dbReference type="EMBL" id="KPX23255.1"/>
    </source>
</evidence>
<sequence>MTQNLTKGMPTQSIGTAGKYRDDYCGNCAGPSPFSDS</sequence>
<dbReference type="PATRIC" id="fig|129137.4.peg.2660"/>
<evidence type="ECO:0000313" key="4">
    <source>
        <dbReference type="EMBL" id="RMO47982.1"/>
    </source>
</evidence>
<dbReference type="Proteomes" id="UP000272627">
    <property type="component" value="Unassembled WGS sequence"/>
</dbReference>
<evidence type="ECO:0000313" key="5">
    <source>
        <dbReference type="Proteomes" id="UP000050490"/>
    </source>
</evidence>
<evidence type="ECO:0000313" key="6">
    <source>
        <dbReference type="Proteomes" id="UP000272627"/>
    </source>
</evidence>
<evidence type="ECO:0000256" key="1">
    <source>
        <dbReference type="SAM" id="MobiDB-lite"/>
    </source>
</evidence>
<dbReference type="EMBL" id="LJQI01000344">
    <property type="protein sequence ID" value="KPX23255.1"/>
    <property type="molecule type" value="Genomic_DNA"/>
</dbReference>
<evidence type="ECO:0000313" key="7">
    <source>
        <dbReference type="Proteomes" id="UP000275613"/>
    </source>
</evidence>
<dbReference type="EMBL" id="RBPV01000551">
    <property type="protein sequence ID" value="RMO47982.1"/>
    <property type="molecule type" value="Genomic_DNA"/>
</dbReference>
<accession>A0A0N8RFI1</accession>
<protein>
    <submittedName>
        <fullName evidence="2">Uncharacterized protein</fullName>
    </submittedName>
</protein>
<dbReference type="AlphaFoldDB" id="A0A0N8RFI1"/>